<feature type="binding site" evidence="2">
    <location>
        <position position="127"/>
    </location>
    <ligand>
        <name>substrate</name>
    </ligand>
</feature>
<dbReference type="EMBL" id="CP124550">
    <property type="protein sequence ID" value="WIO46305.1"/>
    <property type="molecule type" value="Genomic_DNA"/>
</dbReference>
<dbReference type="PROSITE" id="PS51274">
    <property type="entry name" value="GATASE_COBBQ"/>
    <property type="match status" value="1"/>
</dbReference>
<comment type="pathway">
    <text evidence="2">Cell wall biogenesis; peptidoglycan biosynthesis.</text>
</comment>
<keyword evidence="2" id="KW-0378">Hydrolase</keyword>
<dbReference type="InterPro" id="IPR029062">
    <property type="entry name" value="Class_I_gatase-like"/>
</dbReference>
<dbReference type="InterPro" id="IPR043702">
    <property type="entry name" value="Lipid_II_synth_GatD"/>
</dbReference>
<comment type="function">
    <text evidence="2">The lipid II isoglutaminyl synthase complex catalyzes the formation of alpha-D-isoglutamine in the cell wall lipid II stem peptide. The GatD subunit catalyzes the hydrolysis of glutamine to glutamate and ammonia. The resulting ammonia molecule is channeled to the active site of MurT.</text>
</comment>
<dbReference type="EC" id="6.3.5.13" evidence="2"/>
<keyword evidence="2" id="KW-0133">Cell shape</keyword>
<keyword evidence="2" id="KW-0961">Cell wall biogenesis/degradation</keyword>
<keyword evidence="1 2" id="KW-0315">Glutamine amidotransferase</keyword>
<dbReference type="InterPro" id="IPR033949">
    <property type="entry name" value="CobQ_GATase1"/>
</dbReference>
<dbReference type="CDD" id="cd01750">
    <property type="entry name" value="GATase1_CobQ"/>
    <property type="match status" value="1"/>
</dbReference>
<evidence type="ECO:0000313" key="5">
    <source>
        <dbReference type="Proteomes" id="UP001177295"/>
    </source>
</evidence>
<evidence type="ECO:0000256" key="2">
    <source>
        <dbReference type="HAMAP-Rule" id="MF_02213"/>
    </source>
</evidence>
<proteinExistence type="inferred from homology"/>
<sequence>MKSINLLQLYPKDMNIYGDWGNTLVLKRRLEWHGYGVQLLGYNPGDEFPQGIDLIVGGGGQDSGQLKIRDDLQKIGPALRALANDGVPMLVICGMYQLFGNFFKTKDGEMISGIKLLDIETVGGAERLIGNIVTSSEQFGLIVGYENHSGLTTLGANVRPLGQVIRGAGNNNRDETEGARYRNVIGTYLHGSLLPKNPAIADWLIEQAVTRRFGDFTPTVIEDRFAMLARDIAQRRPR</sequence>
<dbReference type="HAMAP" id="MF_02213">
    <property type="entry name" value="Lipid_II_synth_GatD"/>
    <property type="match status" value="1"/>
</dbReference>
<feature type="active site" description="Nucleophile" evidence="2">
    <location>
        <position position="93"/>
    </location>
</feature>
<evidence type="ECO:0000313" key="4">
    <source>
        <dbReference type="EMBL" id="WIO46305.1"/>
    </source>
</evidence>
<keyword evidence="2" id="KW-0573">Peptidoglycan synthesis</keyword>
<organism evidence="4 5">
    <name type="scientific">Candidatus Southlakia epibionticum</name>
    <dbReference type="NCBI Taxonomy" id="3043284"/>
    <lineage>
        <taxon>Bacteria</taxon>
        <taxon>Candidatus Saccharimonadota</taxon>
        <taxon>Candidatus Saccharimonadia</taxon>
        <taxon>Candidatus Saccharimonadales</taxon>
        <taxon>Candidatus Saccharimonadaceae</taxon>
        <taxon>Candidatus Southlakia</taxon>
    </lineage>
</organism>
<keyword evidence="2" id="KW-0436">Ligase</keyword>
<evidence type="ECO:0000259" key="3">
    <source>
        <dbReference type="Pfam" id="PF07685"/>
    </source>
</evidence>
<name>A0ABY8WVI2_9BACT</name>
<dbReference type="Proteomes" id="UP001177295">
    <property type="component" value="Chromosome"/>
</dbReference>
<comment type="catalytic activity">
    <reaction evidence="2">
        <text>beta-D-GlcNAc-(1-&gt;4)-Mur2Ac(oyl-L-Ala-gamma-D-Glu-L-Lys-D-Ala-D-Ala)-di-trans,octa-cis-undecaprenyl diphosphate + L-glutamine + ATP + H2O = beta-D-GlcNAc-(1-&gt;4)-Mur2Ac(oyl-L-Ala-D-isoglutaminyl-L-Lys-D-Ala-D-Ala)-di-trans,octa-cis-undecaprenyl diphosphate + L-glutamate + ADP + phosphate + H(+)</text>
        <dbReference type="Rhea" id="RHEA:57928"/>
        <dbReference type="ChEBI" id="CHEBI:15377"/>
        <dbReference type="ChEBI" id="CHEBI:15378"/>
        <dbReference type="ChEBI" id="CHEBI:29985"/>
        <dbReference type="ChEBI" id="CHEBI:30616"/>
        <dbReference type="ChEBI" id="CHEBI:43474"/>
        <dbReference type="ChEBI" id="CHEBI:58359"/>
        <dbReference type="ChEBI" id="CHEBI:60033"/>
        <dbReference type="ChEBI" id="CHEBI:62233"/>
        <dbReference type="ChEBI" id="CHEBI:456216"/>
        <dbReference type="EC" id="6.3.5.13"/>
    </reaction>
</comment>
<dbReference type="RefSeq" id="WP_376753839.1">
    <property type="nucleotide sequence ID" value="NZ_CP124550.1"/>
</dbReference>
<evidence type="ECO:0000256" key="1">
    <source>
        <dbReference type="ARBA" id="ARBA00022962"/>
    </source>
</evidence>
<dbReference type="InterPro" id="IPR011698">
    <property type="entry name" value="GATase_3"/>
</dbReference>
<gene>
    <name evidence="2" type="primary">gatD</name>
    <name evidence="4" type="ORF">SEML1_0703</name>
</gene>
<accession>A0ABY8WVI2</accession>
<comment type="subunit">
    <text evidence="2">Forms a heterodimer with MurT.</text>
</comment>
<dbReference type="SUPFAM" id="SSF52317">
    <property type="entry name" value="Class I glutamine amidotransferase-like"/>
    <property type="match status" value="1"/>
</dbReference>
<dbReference type="PANTHER" id="PTHR21343:SF9">
    <property type="entry name" value="LIPID II ISOGLUTAMINYL SYNTHASE (GLUTAMINE-HYDROLYZING) SUBUNIT GATD"/>
    <property type="match status" value="1"/>
</dbReference>
<keyword evidence="5" id="KW-1185">Reference proteome</keyword>
<comment type="similarity">
    <text evidence="2">Belongs to the CobB/CobQ family. GatD subfamily.</text>
</comment>
<feature type="domain" description="CobB/CobQ-like glutamine amidotransferase" evidence="3">
    <location>
        <begin position="9"/>
        <end position="197"/>
    </location>
</feature>
<dbReference type="Pfam" id="PF07685">
    <property type="entry name" value="GATase_3"/>
    <property type="match status" value="1"/>
</dbReference>
<dbReference type="PANTHER" id="PTHR21343">
    <property type="entry name" value="DETHIOBIOTIN SYNTHETASE"/>
    <property type="match status" value="1"/>
</dbReference>
<feature type="active site" evidence="2">
    <location>
        <position position="190"/>
    </location>
</feature>
<reference evidence="4 5" key="1">
    <citation type="journal article" date="2023" name="Cell">
        <title>Genetic manipulation of Patescibacteria provides mechanistic insights into microbial dark matter and the epibiotic lifestyle.</title>
        <authorList>
            <person name="Wang Y."/>
            <person name="Gallagher L.A."/>
            <person name="Andrade P.A."/>
            <person name="Liu A."/>
            <person name="Humphreys I.R."/>
            <person name="Turkarslan S."/>
            <person name="Cutler K.J."/>
            <person name="Arrieta-Ortiz M.L."/>
            <person name="Li Y."/>
            <person name="Radey M.C."/>
            <person name="McLean J.S."/>
            <person name="Cong Q."/>
            <person name="Baker D."/>
            <person name="Baliga N.S."/>
            <person name="Peterson S.B."/>
            <person name="Mougous J.D."/>
        </authorList>
    </citation>
    <scope>NUCLEOTIDE SEQUENCE [LARGE SCALE GENOMIC DNA]</scope>
    <source>
        <strain evidence="4 5">ML1</strain>
    </source>
</reference>
<dbReference type="EC" id="3.5.1.2" evidence="2"/>
<protein>
    <recommendedName>
        <fullName evidence="2">Lipid II isoglutaminyl synthase (glutamine-hydrolyzing) subunit GatD</fullName>
        <ecNumber evidence="2">6.3.5.13</ecNumber>
    </recommendedName>
    <alternativeName>
        <fullName evidence="2">Lipid II isoglutaminyl synthase glutaminase subunit</fullName>
        <ecNumber evidence="2">3.5.1.2</ecNumber>
    </alternativeName>
</protein>
<comment type="catalytic activity">
    <reaction evidence="2">
        <text>L-glutamine + H2O = L-glutamate + NH4(+)</text>
        <dbReference type="Rhea" id="RHEA:15889"/>
        <dbReference type="ChEBI" id="CHEBI:15377"/>
        <dbReference type="ChEBI" id="CHEBI:28938"/>
        <dbReference type="ChEBI" id="CHEBI:29985"/>
        <dbReference type="ChEBI" id="CHEBI:58359"/>
        <dbReference type="EC" id="3.5.1.2"/>
    </reaction>
</comment>